<evidence type="ECO:0000313" key="1">
    <source>
        <dbReference type="EMBL" id="KAG8006216.1"/>
    </source>
</evidence>
<name>A0ACB7EZJ6_NIBAL</name>
<dbReference type="EMBL" id="CM024809">
    <property type="protein sequence ID" value="KAG8006216.1"/>
    <property type="molecule type" value="Genomic_DNA"/>
</dbReference>
<accession>A0ACB7EZJ6</accession>
<keyword evidence="2" id="KW-1185">Reference proteome</keyword>
<protein>
    <submittedName>
        <fullName evidence="1">Uncharacterized protein</fullName>
    </submittedName>
</protein>
<reference evidence="1" key="1">
    <citation type="submission" date="2020-04" db="EMBL/GenBank/DDBJ databases">
        <title>A chromosome-scale assembly and high-density genetic map of the yellow drum (Nibea albiflora) genome.</title>
        <authorList>
            <person name="Xu D."/>
            <person name="Zhang W."/>
            <person name="Chen R."/>
            <person name="Tan P."/>
            <person name="Wang L."/>
            <person name="Song H."/>
            <person name="Tian L."/>
            <person name="Zhu Q."/>
            <person name="Wang B."/>
        </authorList>
    </citation>
    <scope>NUCLEOTIDE SEQUENCE</scope>
    <source>
        <strain evidence="1">ZJHYS-2018</strain>
    </source>
</reference>
<sequence>MPSGCPEASSLPPIAPVLENDCDPTRGAAARFRRVPEAVLFLTDAMSSRIKQQRAHRAGWKTQKTTENPLNVLPSDSAYLQRTPMTRRRGRLKGTEQEDSREERRIRR</sequence>
<proteinExistence type="predicted"/>
<comment type="caution">
    <text evidence="1">The sequence shown here is derived from an EMBL/GenBank/DDBJ whole genome shotgun (WGS) entry which is preliminary data.</text>
</comment>
<organism evidence="1 2">
    <name type="scientific">Nibea albiflora</name>
    <name type="common">Yellow drum</name>
    <name type="synonym">Corvina albiflora</name>
    <dbReference type="NCBI Taxonomy" id="240163"/>
    <lineage>
        <taxon>Eukaryota</taxon>
        <taxon>Metazoa</taxon>
        <taxon>Chordata</taxon>
        <taxon>Craniata</taxon>
        <taxon>Vertebrata</taxon>
        <taxon>Euteleostomi</taxon>
        <taxon>Actinopterygii</taxon>
        <taxon>Neopterygii</taxon>
        <taxon>Teleostei</taxon>
        <taxon>Neoteleostei</taxon>
        <taxon>Acanthomorphata</taxon>
        <taxon>Eupercaria</taxon>
        <taxon>Sciaenidae</taxon>
        <taxon>Nibea</taxon>
    </lineage>
</organism>
<dbReference type="Proteomes" id="UP000805704">
    <property type="component" value="Chromosome 21"/>
</dbReference>
<evidence type="ECO:0000313" key="2">
    <source>
        <dbReference type="Proteomes" id="UP000805704"/>
    </source>
</evidence>
<gene>
    <name evidence="1" type="ORF">GBF38_005421</name>
</gene>